<organism evidence="1 2">
    <name type="scientific">Nocardiopsis gilva YIM 90087</name>
    <dbReference type="NCBI Taxonomy" id="1235441"/>
    <lineage>
        <taxon>Bacteria</taxon>
        <taxon>Bacillati</taxon>
        <taxon>Actinomycetota</taxon>
        <taxon>Actinomycetes</taxon>
        <taxon>Streptosporangiales</taxon>
        <taxon>Nocardiopsidaceae</taxon>
        <taxon>Nocardiopsis</taxon>
    </lineage>
</organism>
<evidence type="ECO:0000313" key="1">
    <source>
        <dbReference type="EMBL" id="ASU81522.1"/>
    </source>
</evidence>
<dbReference type="Proteomes" id="UP000215005">
    <property type="component" value="Chromosome"/>
</dbReference>
<keyword evidence="2" id="KW-1185">Reference proteome</keyword>
<dbReference type="KEGG" id="ngv:CDO52_00825"/>
<accession>A0A223S066</accession>
<dbReference type="EMBL" id="CP022753">
    <property type="protein sequence ID" value="ASU81522.1"/>
    <property type="molecule type" value="Genomic_DNA"/>
</dbReference>
<reference evidence="1 2" key="1">
    <citation type="submission" date="2017-08" db="EMBL/GenBank/DDBJ databases">
        <title>The complete genome sequence of Nocardiopsis gilva YIM 90087.</title>
        <authorList>
            <person name="Yin M."/>
            <person name="Tang S."/>
        </authorList>
    </citation>
    <scope>NUCLEOTIDE SEQUENCE [LARGE SCALE GENOMIC DNA]</scope>
    <source>
        <strain evidence="1 2">YIM 90087</strain>
    </source>
</reference>
<evidence type="ECO:0000313" key="2">
    <source>
        <dbReference type="Proteomes" id="UP000215005"/>
    </source>
</evidence>
<protein>
    <submittedName>
        <fullName evidence="1">Uncharacterized protein</fullName>
    </submittedName>
</protein>
<sequence>MSTPEETIERITALQEAWESRPDSMRWRPVDTDLDTVGLPVEPAPEEEPVQADVPSDCSRCGRVCCDGREDCTVPTALLLGDLDRRVPAERRALAYAHLHIAPDTDARLTLQHAREYLAEALENLVGTSGLEIAYQVEPAGPRTARGTSVLAIAHEPFHPYRLRRTGISGICGARPGRVEIDGVDLTDCVAHVDVCTADLEQ</sequence>
<dbReference type="AlphaFoldDB" id="A0A223S066"/>
<dbReference type="RefSeq" id="WP_017619521.1">
    <property type="nucleotide sequence ID" value="NZ_ANBG01000245.1"/>
</dbReference>
<gene>
    <name evidence="1" type="ORF">CDO52_00825</name>
</gene>
<name>A0A223S066_9ACTN</name>
<proteinExistence type="predicted"/>